<name>A0A1U7LN14_NEOID</name>
<keyword evidence="8 11" id="KW-0808">Transferase</keyword>
<dbReference type="PANTHER" id="PTHR32315:SF3">
    <property type="entry name" value="ADENINE PHOSPHORIBOSYLTRANSFERASE"/>
    <property type="match status" value="1"/>
</dbReference>
<comment type="subcellular location">
    <subcellularLocation>
        <location evidence="2">Cytoplasm</location>
    </subcellularLocation>
</comment>
<reference evidence="11 12" key="1">
    <citation type="submission" date="2016-04" db="EMBL/GenBank/DDBJ databases">
        <title>Evolutionary innovation and constraint leading to complex multicellularity in the Ascomycota.</title>
        <authorList>
            <person name="Cisse O."/>
            <person name="Nguyen A."/>
            <person name="Hewitt D.A."/>
            <person name="Jedd G."/>
            <person name="Stajich J.E."/>
        </authorList>
    </citation>
    <scope>NUCLEOTIDE SEQUENCE [LARGE SCALE GENOMIC DNA]</scope>
    <source>
        <strain evidence="11 12">DAH-3</strain>
    </source>
</reference>
<sequence>MSSEDIAELNKMQADSVPRKLINVASLPAPTFRFLLSCLEARLALLKPDVIVGLEARGFLFGPSLALSLNCAFVPIRKGGKLPGKCLQSIYQKEYGEDIFEIQEHSIKPGQRVIIVDDILATGMEKQPTD</sequence>
<dbReference type="InterPro" id="IPR029057">
    <property type="entry name" value="PRTase-like"/>
</dbReference>
<dbReference type="GO" id="GO:0006168">
    <property type="term" value="P:adenine salvage"/>
    <property type="evidence" value="ECO:0007669"/>
    <property type="project" value="TreeGrafter"/>
</dbReference>
<organism evidence="11 12">
    <name type="scientific">Neolecta irregularis (strain DAH-3)</name>
    <dbReference type="NCBI Taxonomy" id="1198029"/>
    <lineage>
        <taxon>Eukaryota</taxon>
        <taxon>Fungi</taxon>
        <taxon>Dikarya</taxon>
        <taxon>Ascomycota</taxon>
        <taxon>Taphrinomycotina</taxon>
        <taxon>Neolectales</taxon>
        <taxon>Neolectaceae</taxon>
        <taxon>Neolecta</taxon>
    </lineage>
</organism>
<dbReference type="Pfam" id="PF00156">
    <property type="entry name" value="Pribosyltran"/>
    <property type="match status" value="1"/>
</dbReference>
<evidence type="ECO:0000256" key="6">
    <source>
        <dbReference type="ARBA" id="ARBA00022490"/>
    </source>
</evidence>
<dbReference type="AlphaFoldDB" id="A0A1U7LN14"/>
<dbReference type="GO" id="GO:0006166">
    <property type="term" value="P:purine ribonucleoside salvage"/>
    <property type="evidence" value="ECO:0007669"/>
    <property type="project" value="UniProtKB-KW"/>
</dbReference>
<comment type="caution">
    <text evidence="11">The sequence shown here is derived from an EMBL/GenBank/DDBJ whole genome shotgun (WGS) entry which is preliminary data.</text>
</comment>
<dbReference type="OrthoDB" id="363185at2759"/>
<evidence type="ECO:0000256" key="5">
    <source>
        <dbReference type="ARBA" id="ARBA00011893"/>
    </source>
</evidence>
<dbReference type="PANTHER" id="PTHR32315">
    <property type="entry name" value="ADENINE PHOSPHORIBOSYLTRANSFERASE"/>
    <property type="match status" value="1"/>
</dbReference>
<dbReference type="GO" id="GO:0016208">
    <property type="term" value="F:AMP binding"/>
    <property type="evidence" value="ECO:0007669"/>
    <property type="project" value="TreeGrafter"/>
</dbReference>
<evidence type="ECO:0000256" key="9">
    <source>
        <dbReference type="ARBA" id="ARBA00022726"/>
    </source>
</evidence>
<evidence type="ECO:0000256" key="8">
    <source>
        <dbReference type="ARBA" id="ARBA00022679"/>
    </source>
</evidence>
<keyword evidence="6" id="KW-0963">Cytoplasm</keyword>
<dbReference type="GO" id="GO:0005737">
    <property type="term" value="C:cytoplasm"/>
    <property type="evidence" value="ECO:0007669"/>
    <property type="project" value="UniProtKB-SubCell"/>
</dbReference>
<comment type="catalytic activity">
    <reaction evidence="1">
        <text>AMP + diphosphate = 5-phospho-alpha-D-ribose 1-diphosphate + adenine</text>
        <dbReference type="Rhea" id="RHEA:16609"/>
        <dbReference type="ChEBI" id="CHEBI:16708"/>
        <dbReference type="ChEBI" id="CHEBI:33019"/>
        <dbReference type="ChEBI" id="CHEBI:58017"/>
        <dbReference type="ChEBI" id="CHEBI:456215"/>
        <dbReference type="EC" id="2.4.2.7"/>
    </reaction>
</comment>
<dbReference type="InterPro" id="IPR000836">
    <property type="entry name" value="PRTase_dom"/>
</dbReference>
<protein>
    <recommendedName>
        <fullName evidence="5">adenine phosphoribosyltransferase</fullName>
        <ecNumber evidence="5">2.4.2.7</ecNumber>
    </recommendedName>
</protein>
<evidence type="ECO:0000313" key="12">
    <source>
        <dbReference type="Proteomes" id="UP000186594"/>
    </source>
</evidence>
<dbReference type="SUPFAM" id="SSF53271">
    <property type="entry name" value="PRTase-like"/>
    <property type="match status" value="1"/>
</dbReference>
<dbReference type="GO" id="GO:0003999">
    <property type="term" value="F:adenine phosphoribosyltransferase activity"/>
    <property type="evidence" value="ECO:0007669"/>
    <property type="project" value="UniProtKB-EC"/>
</dbReference>
<evidence type="ECO:0000256" key="3">
    <source>
        <dbReference type="ARBA" id="ARBA00004659"/>
    </source>
</evidence>
<evidence type="ECO:0000256" key="7">
    <source>
        <dbReference type="ARBA" id="ARBA00022676"/>
    </source>
</evidence>
<dbReference type="STRING" id="1198029.A0A1U7LN14"/>
<dbReference type="EMBL" id="LXFE01001015">
    <property type="protein sequence ID" value="OLL24045.1"/>
    <property type="molecule type" value="Genomic_DNA"/>
</dbReference>
<dbReference type="Proteomes" id="UP000186594">
    <property type="component" value="Unassembled WGS sequence"/>
</dbReference>
<accession>A0A1U7LN14</accession>
<proteinExistence type="inferred from homology"/>
<dbReference type="GO" id="GO:0002055">
    <property type="term" value="F:adenine binding"/>
    <property type="evidence" value="ECO:0007669"/>
    <property type="project" value="TreeGrafter"/>
</dbReference>
<dbReference type="EC" id="2.4.2.7" evidence="5"/>
<gene>
    <name evidence="11" type="ORF">NEOLI_003849</name>
</gene>
<feature type="domain" description="Phosphoribosyltransferase" evidence="10">
    <location>
        <begin position="46"/>
        <end position="123"/>
    </location>
</feature>
<keyword evidence="7 11" id="KW-0328">Glycosyltransferase</keyword>
<dbReference type="Gene3D" id="3.40.50.2020">
    <property type="match status" value="1"/>
</dbReference>
<comment type="pathway">
    <text evidence="3">Purine metabolism; AMP biosynthesis via salvage pathway; AMP from adenine: step 1/1.</text>
</comment>
<keyword evidence="9" id="KW-0660">Purine salvage</keyword>
<evidence type="ECO:0000259" key="10">
    <source>
        <dbReference type="Pfam" id="PF00156"/>
    </source>
</evidence>
<dbReference type="InterPro" id="IPR050054">
    <property type="entry name" value="UPRTase/APRTase"/>
</dbReference>
<evidence type="ECO:0000256" key="2">
    <source>
        <dbReference type="ARBA" id="ARBA00004496"/>
    </source>
</evidence>
<evidence type="ECO:0000313" key="11">
    <source>
        <dbReference type="EMBL" id="OLL24045.1"/>
    </source>
</evidence>
<dbReference type="CDD" id="cd06223">
    <property type="entry name" value="PRTases_typeI"/>
    <property type="match status" value="1"/>
</dbReference>
<dbReference type="GO" id="GO:0044209">
    <property type="term" value="P:AMP salvage"/>
    <property type="evidence" value="ECO:0007669"/>
    <property type="project" value="EnsemblFungi"/>
</dbReference>
<evidence type="ECO:0000256" key="1">
    <source>
        <dbReference type="ARBA" id="ARBA00000868"/>
    </source>
</evidence>
<comment type="similarity">
    <text evidence="4">Belongs to the purine/pyrimidine phosphoribosyltransferase family.</text>
</comment>
<keyword evidence="12" id="KW-1185">Reference proteome</keyword>
<evidence type="ECO:0000256" key="4">
    <source>
        <dbReference type="ARBA" id="ARBA00008391"/>
    </source>
</evidence>